<evidence type="ECO:0000259" key="4">
    <source>
        <dbReference type="SMART" id="SM00672"/>
    </source>
</evidence>
<evidence type="ECO:0000313" key="6">
    <source>
        <dbReference type="Proteomes" id="UP000799439"/>
    </source>
</evidence>
<name>A0A9P4IWL3_9PEZI</name>
<dbReference type="InterPro" id="IPR006598">
    <property type="entry name" value="CAP10"/>
</dbReference>
<accession>A0A9P4IWL3</accession>
<feature type="transmembrane region" description="Helical" evidence="3">
    <location>
        <begin position="229"/>
        <end position="249"/>
    </location>
</feature>
<dbReference type="GO" id="GO:0016740">
    <property type="term" value="F:transferase activity"/>
    <property type="evidence" value="ECO:0007669"/>
    <property type="project" value="UniProtKB-KW"/>
</dbReference>
<protein>
    <submittedName>
        <fullName evidence="5">Glycosyltransferase family 90 protein</fullName>
    </submittedName>
</protein>
<feature type="transmembrane region" description="Helical" evidence="3">
    <location>
        <begin position="270"/>
        <end position="295"/>
    </location>
</feature>
<dbReference type="PANTHER" id="PTHR12203">
    <property type="entry name" value="KDEL LYS-ASP-GLU-LEU CONTAINING - RELATED"/>
    <property type="match status" value="1"/>
</dbReference>
<keyword evidence="2" id="KW-0808">Transferase</keyword>
<dbReference type="Proteomes" id="UP000799439">
    <property type="component" value="Unassembled WGS sequence"/>
</dbReference>
<feature type="transmembrane region" description="Helical" evidence="3">
    <location>
        <begin position="118"/>
        <end position="139"/>
    </location>
</feature>
<feature type="transmembrane region" description="Helical" evidence="3">
    <location>
        <begin position="18"/>
        <end position="35"/>
    </location>
</feature>
<keyword evidence="3" id="KW-1133">Transmembrane helix</keyword>
<dbReference type="SMART" id="SM00672">
    <property type="entry name" value="CAP10"/>
    <property type="match status" value="1"/>
</dbReference>
<dbReference type="InterPro" id="IPR051091">
    <property type="entry name" value="O-Glucosyltr/Glycosyltrsf_90"/>
</dbReference>
<evidence type="ECO:0000256" key="3">
    <source>
        <dbReference type="SAM" id="Phobius"/>
    </source>
</evidence>
<comment type="similarity">
    <text evidence="1">Belongs to the glycosyltransferase 90 family.</text>
</comment>
<evidence type="ECO:0000256" key="1">
    <source>
        <dbReference type="ARBA" id="ARBA00010118"/>
    </source>
</evidence>
<dbReference type="OrthoDB" id="541052at2759"/>
<feature type="transmembrane region" description="Helical" evidence="3">
    <location>
        <begin position="301"/>
        <end position="328"/>
    </location>
</feature>
<keyword evidence="6" id="KW-1185">Reference proteome</keyword>
<reference evidence="5" key="1">
    <citation type="journal article" date="2020" name="Stud. Mycol.">
        <title>101 Dothideomycetes genomes: a test case for predicting lifestyles and emergence of pathogens.</title>
        <authorList>
            <person name="Haridas S."/>
            <person name="Albert R."/>
            <person name="Binder M."/>
            <person name="Bloem J."/>
            <person name="Labutti K."/>
            <person name="Salamov A."/>
            <person name="Andreopoulos B."/>
            <person name="Baker S."/>
            <person name="Barry K."/>
            <person name="Bills G."/>
            <person name="Bluhm B."/>
            <person name="Cannon C."/>
            <person name="Castanera R."/>
            <person name="Culley D."/>
            <person name="Daum C."/>
            <person name="Ezra D."/>
            <person name="Gonzalez J."/>
            <person name="Henrissat B."/>
            <person name="Kuo A."/>
            <person name="Liang C."/>
            <person name="Lipzen A."/>
            <person name="Lutzoni F."/>
            <person name="Magnuson J."/>
            <person name="Mondo S."/>
            <person name="Nolan M."/>
            <person name="Ohm R."/>
            <person name="Pangilinan J."/>
            <person name="Park H.-J."/>
            <person name="Ramirez L."/>
            <person name="Alfaro M."/>
            <person name="Sun H."/>
            <person name="Tritt A."/>
            <person name="Yoshinaga Y."/>
            <person name="Zwiers L.-H."/>
            <person name="Turgeon B."/>
            <person name="Goodwin S."/>
            <person name="Spatafora J."/>
            <person name="Crous P."/>
            <person name="Grigoriev I."/>
        </authorList>
    </citation>
    <scope>NUCLEOTIDE SEQUENCE</scope>
    <source>
        <strain evidence="5">CBS 260.36</strain>
    </source>
</reference>
<feature type="transmembrane region" description="Helical" evidence="3">
    <location>
        <begin position="335"/>
        <end position="355"/>
    </location>
</feature>
<dbReference type="AlphaFoldDB" id="A0A9P4IWL3"/>
<feature type="transmembrane region" description="Helical" evidence="3">
    <location>
        <begin position="367"/>
        <end position="389"/>
    </location>
</feature>
<comment type="caution">
    <text evidence="5">The sequence shown here is derived from an EMBL/GenBank/DDBJ whole genome shotgun (WGS) entry which is preliminary data.</text>
</comment>
<feature type="transmembrane region" description="Helical" evidence="3">
    <location>
        <begin position="47"/>
        <end position="68"/>
    </location>
</feature>
<dbReference type="EMBL" id="ML996088">
    <property type="protein sequence ID" value="KAF2151268.1"/>
    <property type="molecule type" value="Genomic_DNA"/>
</dbReference>
<evidence type="ECO:0000256" key="2">
    <source>
        <dbReference type="ARBA" id="ARBA00022679"/>
    </source>
</evidence>
<dbReference type="PANTHER" id="PTHR12203:SF35">
    <property type="entry name" value="PROTEIN O-GLUCOSYLTRANSFERASE 1"/>
    <property type="match status" value="1"/>
</dbReference>
<keyword evidence="3" id="KW-0812">Transmembrane</keyword>
<evidence type="ECO:0000313" key="5">
    <source>
        <dbReference type="EMBL" id="KAF2151268.1"/>
    </source>
</evidence>
<feature type="domain" description="Glycosyl transferase CAP10" evidence="4">
    <location>
        <begin position="693"/>
        <end position="979"/>
    </location>
</feature>
<feature type="transmembrane region" description="Helical" evidence="3">
    <location>
        <begin position="410"/>
        <end position="428"/>
    </location>
</feature>
<keyword evidence="3" id="KW-0472">Membrane</keyword>
<organism evidence="5 6">
    <name type="scientific">Myriangium duriaei CBS 260.36</name>
    <dbReference type="NCBI Taxonomy" id="1168546"/>
    <lineage>
        <taxon>Eukaryota</taxon>
        <taxon>Fungi</taxon>
        <taxon>Dikarya</taxon>
        <taxon>Ascomycota</taxon>
        <taxon>Pezizomycotina</taxon>
        <taxon>Dothideomycetes</taxon>
        <taxon>Dothideomycetidae</taxon>
        <taxon>Myriangiales</taxon>
        <taxon>Myriangiaceae</taxon>
        <taxon>Myriangium</taxon>
    </lineage>
</organism>
<sequence>MSDDKPTSALARFSSPRWGLIALITLSWTSNKFILTTRSSPAYEKPVHLAVGWLISLSLLSLTAARFLQPDQRAKSIRHAFTSTLLSLIGRRDALDDIDLGSDGSTTLPLQTKRWSPLTTLAILVVALYIRVASFNLVVQHSECSRTSLAVFVPAILSSTDVYIARRRRRQHHPETLYNGRSRSPSSDDLSLHYVSVIACWLFGCGAWVLQTASAWPNPTYICPSSEMLLRLIPILQNVGVCADVVILYSVLELMYDDNIRTRNPSSTEFLYLLSTAFLACAIVVTIHGTMWYFFVPEDRVWIVTIPFRLFWAAFKLEFLLCIICIAFMATLAHFGYTIALLVVFKSLVLAGGLFQDLDYFPPQSPVKHIVGFVLTFSALWLFTQNALLQRETQDAFLSTFVSRKTQQRILSGLMITILCLGSLAFWFQDVQIENHPIGDLIERAHWKHEGWAEQALSSHSLAEAVGEYHRRYQRYPPPGFSEWYNFALSRNSSVIDDFDGIMRDIAAFEQFPPVLLRQKTWEAMANPDDDVCGITIRNGKATMNPNVRGTHAWMLEAVVAMISKFEQHLPDIDIGFNINDEPRVMGSFNTFAQPPYPHAINGVPEPPKSSSFSPNRGQDWDAAQKMFAEHPPVFEDRALTQTFYDYAASACPASSSASEYLWDASRFCRTCITSHSSGLFFSNWSSSTNICTQPDLARQHGFYSSPSAFKGSHALYPVFSQSKAPFFADILYPSPWNYLDKAIYFPTDDHPDPSFDRKNKTLFWRGGTTEGLSHHHAWRGFARERFVHLLSSPTAAEQLVLVPSSGSKWKYVRLPSRQLQAAMKPDVKLTEIVRCHNPDCPDQAEYFAPLGAPTDFQAHWGYKYLLDLDGAGFSGRFLPFLRSRSLPFKAALFREWYDDRVREWVHFVPLDLRGHGLWGTLAYFAGFGGKEVEVEGERRGAEIADRGRQWAEKVLRKEDMEVYMFRLLLEWGRLTDDRRGEIGFVLG</sequence>
<feature type="transmembrane region" description="Helical" evidence="3">
    <location>
        <begin position="191"/>
        <end position="209"/>
    </location>
</feature>
<dbReference type="Pfam" id="PF05686">
    <property type="entry name" value="Glyco_transf_90"/>
    <property type="match status" value="1"/>
</dbReference>
<gene>
    <name evidence="5" type="ORF">K461DRAFT_295338</name>
</gene>
<proteinExistence type="inferred from homology"/>